<dbReference type="InterPro" id="IPR047057">
    <property type="entry name" value="MerR_fam"/>
</dbReference>
<evidence type="ECO:0000259" key="3">
    <source>
        <dbReference type="PROSITE" id="PS50937"/>
    </source>
</evidence>
<dbReference type="SUPFAM" id="SSF46955">
    <property type="entry name" value="Putative DNA-binding domain"/>
    <property type="match status" value="1"/>
</dbReference>
<feature type="domain" description="HTH merR-type" evidence="3">
    <location>
        <begin position="12"/>
        <end position="82"/>
    </location>
</feature>
<dbReference type="Pfam" id="PF13411">
    <property type="entry name" value="MerR_1"/>
    <property type="match status" value="1"/>
</dbReference>
<dbReference type="AlphaFoldDB" id="A0A9E2L8V4"/>
<dbReference type="GO" id="GO:0003700">
    <property type="term" value="F:DNA-binding transcription factor activity"/>
    <property type="evidence" value="ECO:0007669"/>
    <property type="project" value="InterPro"/>
</dbReference>
<evidence type="ECO:0000313" key="5">
    <source>
        <dbReference type="Proteomes" id="UP000823865"/>
    </source>
</evidence>
<dbReference type="PROSITE" id="PS50937">
    <property type="entry name" value="HTH_MERR_2"/>
    <property type="match status" value="1"/>
</dbReference>
<dbReference type="CDD" id="cd04765">
    <property type="entry name" value="HTH_MlrA-like_sg2"/>
    <property type="match status" value="1"/>
</dbReference>
<evidence type="ECO:0000313" key="4">
    <source>
        <dbReference type="EMBL" id="MBU3854055.1"/>
    </source>
</evidence>
<reference evidence="4" key="2">
    <citation type="submission" date="2021-04" db="EMBL/GenBank/DDBJ databases">
        <authorList>
            <person name="Gilroy R."/>
        </authorList>
    </citation>
    <scope>NUCLEOTIDE SEQUENCE</scope>
    <source>
        <strain evidence="4">G3-2149</strain>
    </source>
</reference>
<reference evidence="4" key="1">
    <citation type="journal article" date="2021" name="PeerJ">
        <title>Extensive microbial diversity within the chicken gut microbiome revealed by metagenomics and culture.</title>
        <authorList>
            <person name="Gilroy R."/>
            <person name="Ravi A."/>
            <person name="Getino M."/>
            <person name="Pursley I."/>
            <person name="Horton D.L."/>
            <person name="Alikhan N.F."/>
            <person name="Baker D."/>
            <person name="Gharbi K."/>
            <person name="Hall N."/>
            <person name="Watson M."/>
            <person name="Adriaenssens E.M."/>
            <person name="Foster-Nyarko E."/>
            <person name="Jarju S."/>
            <person name="Secka A."/>
            <person name="Antonio M."/>
            <person name="Oren A."/>
            <person name="Chaudhuri R.R."/>
            <person name="La Ragione R."/>
            <person name="Hildebrand F."/>
            <person name="Pallen M.J."/>
        </authorList>
    </citation>
    <scope>NUCLEOTIDE SEQUENCE</scope>
    <source>
        <strain evidence="4">G3-2149</strain>
    </source>
</reference>
<dbReference type="SMART" id="SM00422">
    <property type="entry name" value="HTH_MERR"/>
    <property type="match status" value="1"/>
</dbReference>
<dbReference type="InterPro" id="IPR009061">
    <property type="entry name" value="DNA-bd_dom_put_sf"/>
</dbReference>
<dbReference type="Proteomes" id="UP000823865">
    <property type="component" value="Unassembled WGS sequence"/>
</dbReference>
<dbReference type="Gene3D" id="1.10.1660.10">
    <property type="match status" value="1"/>
</dbReference>
<comment type="caution">
    <text evidence="4">The sequence shown here is derived from an EMBL/GenBank/DDBJ whole genome shotgun (WGS) entry which is preliminary data.</text>
</comment>
<organism evidence="4 5">
    <name type="scientific">Candidatus Paraprevotella stercoravium</name>
    <dbReference type="NCBI Taxonomy" id="2838725"/>
    <lineage>
        <taxon>Bacteria</taxon>
        <taxon>Pseudomonadati</taxon>
        <taxon>Bacteroidota</taxon>
        <taxon>Bacteroidia</taxon>
        <taxon>Bacteroidales</taxon>
        <taxon>Prevotellaceae</taxon>
        <taxon>Paraprevotella</taxon>
    </lineage>
</organism>
<dbReference type="GO" id="GO:0003677">
    <property type="term" value="F:DNA binding"/>
    <property type="evidence" value="ECO:0007669"/>
    <property type="project" value="UniProtKB-KW"/>
</dbReference>
<evidence type="ECO:0000256" key="2">
    <source>
        <dbReference type="SAM" id="Coils"/>
    </source>
</evidence>
<dbReference type="InterPro" id="IPR000551">
    <property type="entry name" value="MerR-type_HTH_dom"/>
</dbReference>
<name>A0A9E2L8V4_9BACT</name>
<evidence type="ECO:0000256" key="1">
    <source>
        <dbReference type="ARBA" id="ARBA00023125"/>
    </source>
</evidence>
<dbReference type="PANTHER" id="PTHR30204:SF15">
    <property type="entry name" value="BLL5018 PROTEIN"/>
    <property type="match status" value="1"/>
</dbReference>
<gene>
    <name evidence="4" type="ORF">H9789_09650</name>
</gene>
<dbReference type="PANTHER" id="PTHR30204">
    <property type="entry name" value="REDOX-CYCLING DRUG-SENSING TRANSCRIPTIONAL ACTIVATOR SOXR"/>
    <property type="match status" value="1"/>
</dbReference>
<sequence length="115" mass="13380">MALNPNKKLKLYYSISEVAEMFDVSETLLRYWEKEFPTIAPKKAGRNIRQYTQEDIEAVRLVHNLVKVRGLKIAAARDILKKNKEGTQNVAEVIDRLQQLREELVAIRRELDSLV</sequence>
<protein>
    <submittedName>
        <fullName evidence="4">MerR family transcriptional regulator</fullName>
    </submittedName>
</protein>
<feature type="coiled-coil region" evidence="2">
    <location>
        <begin position="83"/>
        <end position="110"/>
    </location>
</feature>
<proteinExistence type="predicted"/>
<keyword evidence="1" id="KW-0238">DNA-binding</keyword>
<accession>A0A9E2L8V4</accession>
<keyword evidence="2" id="KW-0175">Coiled coil</keyword>
<dbReference type="EMBL" id="JAHLFU010000200">
    <property type="protein sequence ID" value="MBU3854055.1"/>
    <property type="molecule type" value="Genomic_DNA"/>
</dbReference>